<dbReference type="EMBL" id="JARACI010000785">
    <property type="protein sequence ID" value="MDD9206122.1"/>
    <property type="molecule type" value="Genomic_DNA"/>
</dbReference>
<name>A0ABT5TVM7_9MICO</name>
<reference evidence="1" key="1">
    <citation type="submission" date="2023-02" db="EMBL/GenBank/DDBJ databases">
        <title>Georgenia sp.10Sc9-8, isolated from a soil sample collected from the Taklamakan desert.</title>
        <authorList>
            <person name="Liu S."/>
        </authorList>
    </citation>
    <scope>NUCLEOTIDE SEQUENCE</scope>
    <source>
        <strain evidence="1">10Sc9-8</strain>
    </source>
</reference>
<proteinExistence type="predicted"/>
<feature type="non-terminal residue" evidence="1">
    <location>
        <position position="88"/>
    </location>
</feature>
<comment type="caution">
    <text evidence="1">The sequence shown here is derived from an EMBL/GenBank/DDBJ whole genome shotgun (WGS) entry which is preliminary data.</text>
</comment>
<dbReference type="SUPFAM" id="SSF82171">
    <property type="entry name" value="DPP6 N-terminal domain-like"/>
    <property type="match status" value="1"/>
</dbReference>
<evidence type="ECO:0000313" key="2">
    <source>
        <dbReference type="Proteomes" id="UP001165561"/>
    </source>
</evidence>
<accession>A0ABT5TVM7</accession>
<evidence type="ECO:0000313" key="1">
    <source>
        <dbReference type="EMBL" id="MDD9206122.1"/>
    </source>
</evidence>
<sequence>MTESSTPFGDLDAYIALPRLSTLALSPDGRRLVTAVSTVDEDAARYRTALWELDPTGEKHARRLTRGSTGESGAQFTDRGDLLFVARR</sequence>
<gene>
    <name evidence="1" type="ORF">PU560_06515</name>
</gene>
<dbReference type="Proteomes" id="UP001165561">
    <property type="component" value="Unassembled WGS sequence"/>
</dbReference>
<keyword evidence="2" id="KW-1185">Reference proteome</keyword>
<organism evidence="1 2">
    <name type="scientific">Georgenia halotolerans</name>
    <dbReference type="NCBI Taxonomy" id="3028317"/>
    <lineage>
        <taxon>Bacteria</taxon>
        <taxon>Bacillati</taxon>
        <taxon>Actinomycetota</taxon>
        <taxon>Actinomycetes</taxon>
        <taxon>Micrococcales</taxon>
        <taxon>Bogoriellaceae</taxon>
        <taxon>Georgenia</taxon>
    </lineage>
</organism>
<protein>
    <submittedName>
        <fullName evidence="1">S9 family peptidase</fullName>
    </submittedName>
</protein>